<dbReference type="InterPro" id="IPR053202">
    <property type="entry name" value="EGF_Rcpt_Signaling_Reg"/>
</dbReference>
<keyword evidence="3" id="KW-0808">Transferase</keyword>
<keyword evidence="4" id="KW-1185">Reference proteome</keyword>
<proteinExistence type="predicted"/>
<dbReference type="GO" id="GO:0008168">
    <property type="term" value="F:methyltransferase activity"/>
    <property type="evidence" value="ECO:0007669"/>
    <property type="project" value="UniProtKB-KW"/>
</dbReference>
<evidence type="ECO:0000313" key="4">
    <source>
        <dbReference type="Proteomes" id="UP001595528"/>
    </source>
</evidence>
<dbReference type="Proteomes" id="UP001595528">
    <property type="component" value="Unassembled WGS sequence"/>
</dbReference>
<dbReference type="NCBIfam" id="TIGR01444">
    <property type="entry name" value="fkbM_fam"/>
    <property type="match status" value="1"/>
</dbReference>
<feature type="domain" description="Methyltransferase FkbM" evidence="2">
    <location>
        <begin position="106"/>
        <end position="258"/>
    </location>
</feature>
<dbReference type="RefSeq" id="WP_379898405.1">
    <property type="nucleotide sequence ID" value="NZ_JBHRTR010000013.1"/>
</dbReference>
<gene>
    <name evidence="3" type="ORF">ACFOGJ_04235</name>
</gene>
<evidence type="ECO:0000313" key="3">
    <source>
        <dbReference type="EMBL" id="MFC3226423.1"/>
    </source>
</evidence>
<dbReference type="SUPFAM" id="SSF53335">
    <property type="entry name" value="S-adenosyl-L-methionine-dependent methyltransferases"/>
    <property type="match status" value="1"/>
</dbReference>
<protein>
    <submittedName>
        <fullName evidence="3">FkbM family methyltransferase</fullName>
    </submittedName>
</protein>
<evidence type="ECO:0000259" key="2">
    <source>
        <dbReference type="Pfam" id="PF05050"/>
    </source>
</evidence>
<dbReference type="InterPro" id="IPR029063">
    <property type="entry name" value="SAM-dependent_MTases_sf"/>
</dbReference>
<evidence type="ECO:0000256" key="1">
    <source>
        <dbReference type="SAM" id="MobiDB-lite"/>
    </source>
</evidence>
<dbReference type="GO" id="GO:0032259">
    <property type="term" value="P:methylation"/>
    <property type="evidence" value="ECO:0007669"/>
    <property type="project" value="UniProtKB-KW"/>
</dbReference>
<dbReference type="Gene3D" id="3.40.50.150">
    <property type="entry name" value="Vaccinia Virus protein VP39"/>
    <property type="match status" value="1"/>
</dbReference>
<dbReference type="EMBL" id="JBHRTR010000013">
    <property type="protein sequence ID" value="MFC3226423.1"/>
    <property type="molecule type" value="Genomic_DNA"/>
</dbReference>
<dbReference type="InterPro" id="IPR006342">
    <property type="entry name" value="FkbM_mtfrase"/>
</dbReference>
<accession>A0ABV7KVN9</accession>
<feature type="region of interest" description="Disordered" evidence="1">
    <location>
        <begin position="1"/>
        <end position="23"/>
    </location>
</feature>
<comment type="caution">
    <text evidence="3">The sequence shown here is derived from an EMBL/GenBank/DDBJ whole genome shotgun (WGS) entry which is preliminary data.</text>
</comment>
<reference evidence="4" key="1">
    <citation type="journal article" date="2019" name="Int. J. Syst. Evol. Microbiol.">
        <title>The Global Catalogue of Microorganisms (GCM) 10K type strain sequencing project: providing services to taxonomists for standard genome sequencing and annotation.</title>
        <authorList>
            <consortium name="The Broad Institute Genomics Platform"/>
            <consortium name="The Broad Institute Genome Sequencing Center for Infectious Disease"/>
            <person name="Wu L."/>
            <person name="Ma J."/>
        </authorList>
    </citation>
    <scope>NUCLEOTIDE SEQUENCE [LARGE SCALE GENOMIC DNA]</scope>
    <source>
        <strain evidence="4">KCTC 42964</strain>
    </source>
</reference>
<sequence>MDKDAPPPADGAGDPERAAALAQARALEADGWRALTAARDGMKALLEPDGPPGREPETGRLLAELWRLERAIQARRRAVRHFSQSGQDLWLDRHVFQGKRDGVFLDIGGYDGVTGNNTLFFELFQGWTGLLFEPVPIYHARAAQIRRCPCHCVAIGAHEGQAEFRHVQRGDRERRRGPGASLPPDRERRKGVPVRPIAPFLREAGITRVDYLSLDVEGSETEILESFPFAEVPVTALSVENTYGIAGIHAVLARHGYRRAATIGVDEIYLAS</sequence>
<dbReference type="Pfam" id="PF05050">
    <property type="entry name" value="Methyltransf_21"/>
    <property type="match status" value="1"/>
</dbReference>
<dbReference type="PANTHER" id="PTHR34009">
    <property type="entry name" value="PROTEIN STAR"/>
    <property type="match status" value="1"/>
</dbReference>
<keyword evidence="3" id="KW-0489">Methyltransferase</keyword>
<name>A0ABV7KVN9_9PROT</name>
<organism evidence="3 4">
    <name type="scientific">Marinibaculum pumilum</name>
    <dbReference type="NCBI Taxonomy" id="1766165"/>
    <lineage>
        <taxon>Bacteria</taxon>
        <taxon>Pseudomonadati</taxon>
        <taxon>Pseudomonadota</taxon>
        <taxon>Alphaproteobacteria</taxon>
        <taxon>Rhodospirillales</taxon>
        <taxon>Rhodospirillaceae</taxon>
        <taxon>Marinibaculum</taxon>
    </lineage>
</organism>
<feature type="region of interest" description="Disordered" evidence="1">
    <location>
        <begin position="164"/>
        <end position="191"/>
    </location>
</feature>
<dbReference type="PANTHER" id="PTHR34009:SF2">
    <property type="entry name" value="PROTEIN STAR"/>
    <property type="match status" value="1"/>
</dbReference>
<feature type="compositionally biased region" description="Basic and acidic residues" evidence="1">
    <location>
        <begin position="164"/>
        <end position="176"/>
    </location>
</feature>